<evidence type="ECO:0000313" key="2">
    <source>
        <dbReference type="EMBL" id="CAB9510228.1"/>
    </source>
</evidence>
<dbReference type="InterPro" id="IPR036388">
    <property type="entry name" value="WH-like_DNA-bd_sf"/>
</dbReference>
<organism evidence="2 3">
    <name type="scientific">Seminavis robusta</name>
    <dbReference type="NCBI Taxonomy" id="568900"/>
    <lineage>
        <taxon>Eukaryota</taxon>
        <taxon>Sar</taxon>
        <taxon>Stramenopiles</taxon>
        <taxon>Ochrophyta</taxon>
        <taxon>Bacillariophyta</taxon>
        <taxon>Bacillariophyceae</taxon>
        <taxon>Bacillariophycidae</taxon>
        <taxon>Naviculales</taxon>
        <taxon>Naviculaceae</taxon>
        <taxon>Seminavis</taxon>
    </lineage>
</organism>
<evidence type="ECO:0000313" key="3">
    <source>
        <dbReference type="Proteomes" id="UP001153069"/>
    </source>
</evidence>
<dbReference type="PROSITE" id="PS50097">
    <property type="entry name" value="BTB"/>
    <property type="match status" value="1"/>
</dbReference>
<protein>
    <recommendedName>
        <fullName evidence="1">BTB domain-containing protein</fullName>
    </recommendedName>
</protein>
<dbReference type="OrthoDB" id="26094at2759"/>
<dbReference type="CDD" id="cd18186">
    <property type="entry name" value="BTB_POZ_ZBTB_KLHL-like"/>
    <property type="match status" value="1"/>
</dbReference>
<comment type="caution">
    <text evidence="2">The sequence shown here is derived from an EMBL/GenBank/DDBJ whole genome shotgun (WGS) entry which is preliminary data.</text>
</comment>
<dbReference type="Gene3D" id="1.10.10.10">
    <property type="entry name" value="Winged helix-like DNA-binding domain superfamily/Winged helix DNA-binding domain"/>
    <property type="match status" value="1"/>
</dbReference>
<dbReference type="Pfam" id="PF02270">
    <property type="entry name" value="TFIIF_beta"/>
    <property type="match status" value="1"/>
</dbReference>
<dbReference type="SUPFAM" id="SSF54695">
    <property type="entry name" value="POZ domain"/>
    <property type="match status" value="1"/>
</dbReference>
<dbReference type="Proteomes" id="UP001153069">
    <property type="component" value="Unassembled WGS sequence"/>
</dbReference>
<evidence type="ECO:0000259" key="1">
    <source>
        <dbReference type="PROSITE" id="PS50097"/>
    </source>
</evidence>
<dbReference type="InterPro" id="IPR011333">
    <property type="entry name" value="SKP1/BTB/POZ_sf"/>
</dbReference>
<dbReference type="InterPro" id="IPR040450">
    <property type="entry name" value="TFIIF_beta_HTH"/>
</dbReference>
<keyword evidence="3" id="KW-1185">Reference proteome</keyword>
<dbReference type="EMBL" id="CAICTM010000426">
    <property type="protein sequence ID" value="CAB9510228.1"/>
    <property type="molecule type" value="Genomic_DNA"/>
</dbReference>
<dbReference type="Gene3D" id="3.30.710.10">
    <property type="entry name" value="Potassium Channel Kv1.1, Chain A"/>
    <property type="match status" value="1"/>
</dbReference>
<name>A0A9N8DWE6_9STRA</name>
<accession>A0A9N8DWE6</accession>
<reference evidence="2" key="1">
    <citation type="submission" date="2020-06" db="EMBL/GenBank/DDBJ databases">
        <authorList>
            <consortium name="Plant Systems Biology data submission"/>
        </authorList>
    </citation>
    <scope>NUCLEOTIDE SEQUENCE</scope>
    <source>
        <strain evidence="2">D6</strain>
    </source>
</reference>
<dbReference type="Pfam" id="PF00651">
    <property type="entry name" value="BTB"/>
    <property type="match status" value="1"/>
</dbReference>
<sequence length="390" mass="43153">MASTARLMRSWSNRSLQKCLDGLSTLDADVADRDPGSWSDSYMNDLKRLYEEQIACDVILRLPGSAASCGVGAHRCILEARRFEPLLNSTTKIVKKKEQAPDEVMLSSGTFREGDEEKLREEVAACYGISSGLRDMGVVVNDLAQLDRRWKPYISSNPSGGQCATAPQPRRIDPLLRAMVIELFQQKKYWRLSELATEAYTRGVLADVCHAGRVRDVLREVALYHKTGSHKRMWELNKTLFDQKPPAKPPAKPLAKPLAVPGAAKPENVPVAPGVGGPQQLLMAPDVKILASHGASPQAEVEWSLEAHKSLLCAHSEYFRSLLTHDGWSFDTDLVDKASTSDNKAEQAKVERIILRLDSSHFTEETMRSLLSYCYGRSLHGTVPGGKAEI</sequence>
<dbReference type="InterPro" id="IPR000210">
    <property type="entry name" value="BTB/POZ_dom"/>
</dbReference>
<feature type="domain" description="BTB" evidence="1">
    <location>
        <begin position="285"/>
        <end position="375"/>
    </location>
</feature>
<proteinExistence type="predicted"/>
<dbReference type="AlphaFoldDB" id="A0A9N8DWE6"/>
<gene>
    <name evidence="2" type="ORF">SEMRO_427_G140560.1</name>
</gene>